<evidence type="ECO:0000256" key="12">
    <source>
        <dbReference type="ARBA" id="ARBA00023136"/>
    </source>
</evidence>
<keyword evidence="9" id="KW-0274">FAD</keyword>
<evidence type="ECO:0000256" key="7">
    <source>
        <dbReference type="ARBA" id="ARBA00022630"/>
    </source>
</evidence>
<dbReference type="InterPro" id="IPR013698">
    <property type="entry name" value="Squalene_epoxidase"/>
</dbReference>
<dbReference type="GO" id="GO:0004506">
    <property type="term" value="F:squalene monooxygenase activity"/>
    <property type="evidence" value="ECO:0007669"/>
    <property type="project" value="UniProtKB-EC"/>
</dbReference>
<feature type="transmembrane region" description="Helical" evidence="14">
    <location>
        <begin position="465"/>
        <end position="485"/>
    </location>
</feature>
<evidence type="ECO:0000259" key="15">
    <source>
        <dbReference type="Pfam" id="PF01266"/>
    </source>
</evidence>
<reference evidence="17" key="1">
    <citation type="submission" date="2019-09" db="EMBL/GenBank/DDBJ databases">
        <title>Draft genome information of white flower Hibiscus syriacus.</title>
        <authorList>
            <person name="Kim Y.-M."/>
        </authorList>
    </citation>
    <scope>NUCLEOTIDE SEQUENCE [LARGE SCALE GENOMIC DNA]</scope>
    <source>
        <strain evidence="17">YM2019G1</strain>
    </source>
</reference>
<comment type="cofactor">
    <cofactor evidence="1">
        <name>FAD</name>
        <dbReference type="ChEBI" id="CHEBI:57692"/>
    </cofactor>
</comment>
<dbReference type="AlphaFoldDB" id="A0A6A2Z592"/>
<comment type="subcellular location">
    <subcellularLocation>
        <location evidence="3">Membrane</location>
        <topology evidence="3">Multi-pass membrane protein</topology>
    </subcellularLocation>
</comment>
<evidence type="ECO:0000256" key="5">
    <source>
        <dbReference type="ARBA" id="ARBA00008802"/>
    </source>
</evidence>
<evidence type="ECO:0000256" key="11">
    <source>
        <dbReference type="ARBA" id="ARBA00023002"/>
    </source>
</evidence>
<dbReference type="Pfam" id="PF13450">
    <property type="entry name" value="NAD_binding_8"/>
    <property type="match status" value="1"/>
</dbReference>
<protein>
    <recommendedName>
        <fullName evidence="6">squalene monooxygenase</fullName>
        <ecNumber evidence="6">1.14.14.17</ecNumber>
    </recommendedName>
</protein>
<evidence type="ECO:0000256" key="13">
    <source>
        <dbReference type="ARBA" id="ARBA00048658"/>
    </source>
</evidence>
<dbReference type="Proteomes" id="UP000436088">
    <property type="component" value="Unassembled WGS sequence"/>
</dbReference>
<keyword evidence="7" id="KW-0285">Flavoprotein</keyword>
<gene>
    <name evidence="17" type="ORF">F3Y22_tig00111023pilonHSYRG00012</name>
</gene>
<evidence type="ECO:0000256" key="9">
    <source>
        <dbReference type="ARBA" id="ARBA00022827"/>
    </source>
</evidence>
<dbReference type="UniPathway" id="UPA00767">
    <property type="reaction ID" value="UER00752"/>
</dbReference>
<comment type="pathway">
    <text evidence="4">Terpene metabolism; lanosterol biosynthesis; lanosterol from farnesyl diphosphate: step 2/3.</text>
</comment>
<keyword evidence="8 14" id="KW-0812">Transmembrane</keyword>
<proteinExistence type="inferred from homology"/>
<organism evidence="17 18">
    <name type="scientific">Hibiscus syriacus</name>
    <name type="common">Rose of Sharon</name>
    <dbReference type="NCBI Taxonomy" id="106335"/>
    <lineage>
        <taxon>Eukaryota</taxon>
        <taxon>Viridiplantae</taxon>
        <taxon>Streptophyta</taxon>
        <taxon>Embryophyta</taxon>
        <taxon>Tracheophyta</taxon>
        <taxon>Spermatophyta</taxon>
        <taxon>Magnoliopsida</taxon>
        <taxon>eudicotyledons</taxon>
        <taxon>Gunneridae</taxon>
        <taxon>Pentapetalae</taxon>
        <taxon>rosids</taxon>
        <taxon>malvids</taxon>
        <taxon>Malvales</taxon>
        <taxon>Malvaceae</taxon>
        <taxon>Malvoideae</taxon>
        <taxon>Hibiscus</taxon>
    </lineage>
</organism>
<evidence type="ECO:0000256" key="10">
    <source>
        <dbReference type="ARBA" id="ARBA00022989"/>
    </source>
</evidence>
<evidence type="ECO:0000256" key="4">
    <source>
        <dbReference type="ARBA" id="ARBA00005018"/>
    </source>
</evidence>
<keyword evidence="12 14" id="KW-0472">Membrane</keyword>
<evidence type="ECO:0000259" key="16">
    <source>
        <dbReference type="Pfam" id="PF08491"/>
    </source>
</evidence>
<feature type="transmembrane region" description="Helical" evidence="14">
    <location>
        <begin position="824"/>
        <end position="844"/>
    </location>
</feature>
<comment type="function">
    <text evidence="2">Catalyzes the stereospecific oxidation of squalene to (S)-2,3-epoxysqualene, and is considered to be a rate-limiting enzyme in steroid biosynthesis.</text>
</comment>
<dbReference type="PANTHER" id="PTHR10835:SF8">
    <property type="entry name" value="SQUALENE MONOOXYGENASE"/>
    <property type="match status" value="1"/>
</dbReference>
<dbReference type="GO" id="GO:0005783">
    <property type="term" value="C:endoplasmic reticulum"/>
    <property type="evidence" value="ECO:0007669"/>
    <property type="project" value="TreeGrafter"/>
</dbReference>
<feature type="domain" description="Squalene epoxidase" evidence="16">
    <location>
        <begin position="133"/>
        <end position="406"/>
    </location>
</feature>
<dbReference type="GO" id="GO:0016126">
    <property type="term" value="P:sterol biosynthetic process"/>
    <property type="evidence" value="ECO:0007669"/>
    <property type="project" value="InterPro"/>
</dbReference>
<evidence type="ECO:0000256" key="14">
    <source>
        <dbReference type="SAM" id="Phobius"/>
    </source>
</evidence>
<evidence type="ECO:0000256" key="2">
    <source>
        <dbReference type="ARBA" id="ARBA00002173"/>
    </source>
</evidence>
<keyword evidence="18" id="KW-1185">Reference proteome</keyword>
<comment type="similarity">
    <text evidence="5">Belongs to the squalene monooxygenase family.</text>
</comment>
<dbReference type="InterPro" id="IPR040125">
    <property type="entry name" value="Squalene_monox"/>
</dbReference>
<dbReference type="Pfam" id="PF08491">
    <property type="entry name" value="SE"/>
    <property type="match status" value="2"/>
</dbReference>
<dbReference type="Pfam" id="PF01266">
    <property type="entry name" value="DAO"/>
    <property type="match status" value="1"/>
</dbReference>
<feature type="transmembrane region" description="Helical" evidence="14">
    <location>
        <begin position="5"/>
        <end position="22"/>
    </location>
</feature>
<dbReference type="GO" id="GO:0050660">
    <property type="term" value="F:flavin adenine dinucleotide binding"/>
    <property type="evidence" value="ECO:0007669"/>
    <property type="project" value="InterPro"/>
</dbReference>
<dbReference type="GO" id="GO:0016020">
    <property type="term" value="C:membrane"/>
    <property type="evidence" value="ECO:0007669"/>
    <property type="project" value="UniProtKB-SubCell"/>
</dbReference>
<name>A0A6A2Z592_HIBSY</name>
<feature type="transmembrane region" description="Helical" evidence="14">
    <location>
        <begin position="34"/>
        <end position="51"/>
    </location>
</feature>
<feature type="domain" description="FAD dependent oxidoreductase" evidence="15">
    <location>
        <begin position="468"/>
        <end position="498"/>
    </location>
</feature>
<accession>A0A6A2Z592</accession>
<dbReference type="PANTHER" id="PTHR10835">
    <property type="entry name" value="SQUALENE MONOOXYGENASE"/>
    <property type="match status" value="1"/>
</dbReference>
<feature type="domain" description="Squalene epoxidase" evidence="16">
    <location>
        <begin position="602"/>
        <end position="840"/>
    </location>
</feature>
<evidence type="ECO:0000313" key="17">
    <source>
        <dbReference type="EMBL" id="KAE8687068.1"/>
    </source>
</evidence>
<evidence type="ECO:0000256" key="3">
    <source>
        <dbReference type="ARBA" id="ARBA00004141"/>
    </source>
</evidence>
<evidence type="ECO:0000256" key="8">
    <source>
        <dbReference type="ARBA" id="ARBA00022692"/>
    </source>
</evidence>
<dbReference type="PRINTS" id="PR00420">
    <property type="entry name" value="RNGMNOXGNASE"/>
</dbReference>
<evidence type="ECO:0000313" key="18">
    <source>
        <dbReference type="Proteomes" id="UP000436088"/>
    </source>
</evidence>
<dbReference type="Gene3D" id="3.50.50.60">
    <property type="entry name" value="FAD/NAD(P)-binding domain"/>
    <property type="match status" value="3"/>
</dbReference>
<feature type="transmembrane region" description="Helical" evidence="14">
    <location>
        <begin position="440"/>
        <end position="459"/>
    </location>
</feature>
<dbReference type="EC" id="1.14.14.17" evidence="6"/>
<evidence type="ECO:0000256" key="1">
    <source>
        <dbReference type="ARBA" id="ARBA00001974"/>
    </source>
</evidence>
<feature type="transmembrane region" description="Helical" evidence="14">
    <location>
        <begin position="411"/>
        <end position="428"/>
    </location>
</feature>
<dbReference type="EMBL" id="VEPZ02001206">
    <property type="protein sequence ID" value="KAE8687068.1"/>
    <property type="molecule type" value="Genomic_DNA"/>
</dbReference>
<comment type="caution">
    <text evidence="17">The sequence shown here is derived from an EMBL/GenBank/DDBJ whole genome shotgun (WGS) entry which is preliminary data.</text>
</comment>
<sequence>MAEQYIVGVAGVIASLLGLVFLNGNCEAVETTDIIIVGAGVAGAALAYSLGKDGRRVRVIERDLNAPERMAGEGLMPGGYLKLIELGLEECVDEIEAERMLEQGTVTSLIEENGTVKGVHYKDKSGQLLTAYAPLTVICDGSFSNLRRSLCNPKVDIPSYYVGLVLTNCKLPNENYPTFILEEPGPIIFYRISSTEIRCLVDVPSQNVPSVSDGEMAHYLKTQVAPKVLPELYTAFIAAIEKKGNIRTTPIRIMAAAPHPTPGAFMIGDAFNMRHAITAGGMTVALSDVVLLRDLLRPLHDLSDASAVCKYLESFYTLRKPMSSTINTLANVLQKVFRDSSDPAMKAMQQTCFGYLRLGGVFAHGLSAMLSGLCPRPLSLAFHFFAMATYGVGQLLLPFPTPKRLWNGAKLLWVASSVLLPFIWSEGVRQMFFPLTVPAYYRTPPGVTASLLVLVFLYYNSLAGGTTDIIIVGAGVAGAALAYALGKDGRRVLVLERDLNAPERIAGEYCLDGIDVQPALGLVVYKDGKDATLTFPVQKFEHHVVAKCFHNGRFVQRLREKAASLNNVSLEQGTVTSLLEENWTVKGVHYKDKSGQLLTAYAPLTVVCDGCFSNLRRSLQSHVLTNCKLPYEHYGELILADPAPILFYPLSSTEIRCLVDIPSHHVPSVSDGEMAHYLKTLVAPKVLPELRMSFLSAIEKKHNIKVMGNRIMAAAPHPTPGAFLIGDAFNMRHAITGGGMTVALSDVVFLRDLLRPLHDLSDASAICEYLESFYTLRKIVFSAPSDPAMENIQQACFEYLRLGGGVFANGVSAIFSGLCPRPFILAFHLFAIVIYGVADCYFHFRLPNACGMQLNCFGLHQVFFCPYMV</sequence>
<keyword evidence="10 14" id="KW-1133">Transmembrane helix</keyword>
<comment type="catalytic activity">
    <reaction evidence="13">
        <text>squalene + reduced [NADPH--hemoprotein reductase] + O2 = (S)-2,3-epoxysqualene + oxidized [NADPH--hemoprotein reductase] + H2O + H(+)</text>
        <dbReference type="Rhea" id="RHEA:25282"/>
        <dbReference type="Rhea" id="RHEA-COMP:11964"/>
        <dbReference type="Rhea" id="RHEA-COMP:11965"/>
        <dbReference type="ChEBI" id="CHEBI:15377"/>
        <dbReference type="ChEBI" id="CHEBI:15378"/>
        <dbReference type="ChEBI" id="CHEBI:15379"/>
        <dbReference type="ChEBI" id="CHEBI:15440"/>
        <dbReference type="ChEBI" id="CHEBI:15441"/>
        <dbReference type="ChEBI" id="CHEBI:57618"/>
        <dbReference type="ChEBI" id="CHEBI:58210"/>
        <dbReference type="EC" id="1.14.14.17"/>
    </reaction>
</comment>
<dbReference type="InterPro" id="IPR006076">
    <property type="entry name" value="FAD-dep_OxRdtase"/>
</dbReference>
<evidence type="ECO:0000256" key="6">
    <source>
        <dbReference type="ARBA" id="ARBA00012312"/>
    </source>
</evidence>
<dbReference type="InterPro" id="IPR036188">
    <property type="entry name" value="FAD/NAD-bd_sf"/>
</dbReference>
<dbReference type="SUPFAM" id="SSF51905">
    <property type="entry name" value="FAD/NAD(P)-binding domain"/>
    <property type="match status" value="2"/>
</dbReference>
<keyword evidence="11" id="KW-0560">Oxidoreductase</keyword>
<feature type="transmembrane region" description="Helical" evidence="14">
    <location>
        <begin position="378"/>
        <end position="399"/>
    </location>
</feature>